<dbReference type="NCBIfam" id="TIGR00551">
    <property type="entry name" value="nadB"/>
    <property type="match status" value="1"/>
</dbReference>
<comment type="pathway">
    <text evidence="2 11">Cofactor biosynthesis; NAD(+) biosynthesis; iminoaspartate from L-aspartate (oxidase route): step 1/1.</text>
</comment>
<dbReference type="EMBL" id="FMXO01000005">
    <property type="protein sequence ID" value="SDB20443.1"/>
    <property type="molecule type" value="Genomic_DNA"/>
</dbReference>
<evidence type="ECO:0000256" key="7">
    <source>
        <dbReference type="ARBA" id="ARBA00022827"/>
    </source>
</evidence>
<dbReference type="InterPro" id="IPR005288">
    <property type="entry name" value="NadB"/>
</dbReference>
<dbReference type="PANTHER" id="PTHR42716:SF2">
    <property type="entry name" value="L-ASPARTATE OXIDASE, CHLOROPLASTIC"/>
    <property type="match status" value="1"/>
</dbReference>
<evidence type="ECO:0000256" key="11">
    <source>
        <dbReference type="RuleBase" id="RU362049"/>
    </source>
</evidence>
<evidence type="ECO:0000256" key="6">
    <source>
        <dbReference type="ARBA" id="ARBA00022642"/>
    </source>
</evidence>
<keyword evidence="5 11" id="KW-0285">Flavoprotein</keyword>
<dbReference type="PANTHER" id="PTHR42716">
    <property type="entry name" value="L-ASPARTATE OXIDASE"/>
    <property type="match status" value="1"/>
</dbReference>
<keyword evidence="6 11" id="KW-0662">Pyridine nucleotide biosynthesis</keyword>
<feature type="domain" description="FAD-dependent oxidoreductase 2 FAD-binding" evidence="12">
    <location>
        <begin position="9"/>
        <end position="395"/>
    </location>
</feature>
<comment type="catalytic activity">
    <reaction evidence="9">
        <text>L-aspartate + O2 = iminosuccinate + H2O2</text>
        <dbReference type="Rhea" id="RHEA:25876"/>
        <dbReference type="ChEBI" id="CHEBI:15379"/>
        <dbReference type="ChEBI" id="CHEBI:16240"/>
        <dbReference type="ChEBI" id="CHEBI:29991"/>
        <dbReference type="ChEBI" id="CHEBI:77875"/>
        <dbReference type="EC" id="1.4.3.16"/>
    </reaction>
    <physiologicalReaction direction="left-to-right" evidence="9">
        <dbReference type="Rhea" id="RHEA:25877"/>
    </physiologicalReaction>
</comment>
<dbReference type="STRING" id="617002.SAMN05660653_00970"/>
<dbReference type="Gene3D" id="3.90.700.10">
    <property type="entry name" value="Succinate dehydrogenase/fumarate reductase flavoprotein, catalytic domain"/>
    <property type="match status" value="1"/>
</dbReference>
<evidence type="ECO:0000256" key="2">
    <source>
        <dbReference type="ARBA" id="ARBA00004950"/>
    </source>
</evidence>
<dbReference type="InterPro" id="IPR037099">
    <property type="entry name" value="Fum_R/Succ_DH_flav-like_C_sf"/>
</dbReference>
<dbReference type="GO" id="GO:0008734">
    <property type="term" value="F:L-aspartate oxidase activity"/>
    <property type="evidence" value="ECO:0007669"/>
    <property type="project" value="UniProtKB-UniRule"/>
</dbReference>
<accession>A0A1G6BIL9</accession>
<dbReference type="Proteomes" id="UP000198771">
    <property type="component" value="Unassembled WGS sequence"/>
</dbReference>
<proteinExistence type="inferred from homology"/>
<dbReference type="Pfam" id="PF02910">
    <property type="entry name" value="Succ_DH_flav_C"/>
    <property type="match status" value="1"/>
</dbReference>
<evidence type="ECO:0000259" key="12">
    <source>
        <dbReference type="Pfam" id="PF00890"/>
    </source>
</evidence>
<dbReference type="OrthoDB" id="9806724at2"/>
<dbReference type="FunFam" id="3.90.700.10:FF:000002">
    <property type="entry name" value="L-aspartate oxidase"/>
    <property type="match status" value="1"/>
</dbReference>
<dbReference type="InterPro" id="IPR036188">
    <property type="entry name" value="FAD/NAD-bd_sf"/>
</dbReference>
<comment type="similarity">
    <text evidence="3 11">Belongs to the FAD-dependent oxidoreductase 2 family. NadB subfamily.</text>
</comment>
<dbReference type="Pfam" id="PF00890">
    <property type="entry name" value="FAD_binding_2"/>
    <property type="match status" value="1"/>
</dbReference>
<dbReference type="GO" id="GO:0009435">
    <property type="term" value="P:NAD+ biosynthetic process"/>
    <property type="evidence" value="ECO:0007669"/>
    <property type="project" value="UniProtKB-UniPathway"/>
</dbReference>
<dbReference type="UniPathway" id="UPA00253">
    <property type="reaction ID" value="UER00326"/>
</dbReference>
<dbReference type="PRINTS" id="PR00368">
    <property type="entry name" value="FADPNR"/>
</dbReference>
<evidence type="ECO:0000256" key="8">
    <source>
        <dbReference type="ARBA" id="ARBA00023002"/>
    </source>
</evidence>
<evidence type="ECO:0000259" key="13">
    <source>
        <dbReference type="Pfam" id="PF02910"/>
    </source>
</evidence>
<evidence type="ECO:0000256" key="10">
    <source>
        <dbReference type="NCBIfam" id="TIGR00551"/>
    </source>
</evidence>
<sequence length="527" mass="58377">MIDTVETRALVIGSGIAGCVAALTIAEAGVDVVLICAGRQLDDGNTALAQGGIVYRGLGDSAQLMAKDIITAGWELNYPRAVRFLCRKGPEVLNKIFLEKLAVPFAREEHGEYHLTMEGGHSRPRILYSADYTGRVIMDSLIVAVRKNPHIRVMTEMTAIDVLTTHHHSHSLEIRYQIENQCVGAYVLEHSTGIVRRFLADYTVLATGGIGQIYLNTTNTSGSLGSGFAMAHRAGARLMNHEYIQFHPTSLFHRSPRKFLISEAVRGEGAKLVNVHGHAFMADYDPRADLAPRDIVTRAIVDEMLKTGEDFVYLDAANYIDTDIAQRFPTIHQKCLEGGVDMAKEPIPVVPAAHYFCGGILVDQQGRTTIERLYAGGECACTGVHGANRLASTSLLEGLVWGHAIGQDIALRVKRNAMLNNRLKSSIAPWFALGHRQNEDPVLVSQDWATIKHTMWNYVGIKRTTPRLKRAFDDLRDLNKRLHSFYKETQISKSLVDLFHGCQTAYIITTAAMRNPQSKGCHYRDDT</sequence>
<evidence type="ECO:0000313" key="15">
    <source>
        <dbReference type="Proteomes" id="UP000198771"/>
    </source>
</evidence>
<dbReference type="InterPro" id="IPR027477">
    <property type="entry name" value="Succ_DH/fumarate_Rdtase_cat_sf"/>
</dbReference>
<comment type="cofactor">
    <cofactor evidence="1 11">
        <name>FAD</name>
        <dbReference type="ChEBI" id="CHEBI:57692"/>
    </cofactor>
</comment>
<keyword evidence="15" id="KW-1185">Reference proteome</keyword>
<dbReference type="Gene3D" id="1.20.58.100">
    <property type="entry name" value="Fumarate reductase/succinate dehydrogenase flavoprotein-like, C-terminal domain"/>
    <property type="match status" value="1"/>
</dbReference>
<evidence type="ECO:0000313" key="14">
    <source>
        <dbReference type="EMBL" id="SDB20443.1"/>
    </source>
</evidence>
<protein>
    <recommendedName>
        <fullName evidence="4 10">L-aspartate oxidase</fullName>
        <ecNumber evidence="4 10">1.4.3.16</ecNumber>
    </recommendedName>
</protein>
<keyword evidence="8 11" id="KW-0560">Oxidoreductase</keyword>
<evidence type="ECO:0000256" key="5">
    <source>
        <dbReference type="ARBA" id="ARBA00022630"/>
    </source>
</evidence>
<comment type="function">
    <text evidence="11">Catalyzes the oxidation of L-aspartate to iminoaspartate.</text>
</comment>
<dbReference type="Gene3D" id="3.50.50.60">
    <property type="entry name" value="FAD/NAD(P)-binding domain"/>
    <property type="match status" value="1"/>
</dbReference>
<evidence type="ECO:0000256" key="9">
    <source>
        <dbReference type="ARBA" id="ARBA00048305"/>
    </source>
</evidence>
<reference evidence="14 15" key="1">
    <citation type="submission" date="2016-10" db="EMBL/GenBank/DDBJ databases">
        <authorList>
            <person name="de Groot N.N."/>
        </authorList>
    </citation>
    <scope>NUCLEOTIDE SEQUENCE [LARGE SCALE GENOMIC DNA]</scope>
    <source>
        <strain evidence="14 15">ASO4-2</strain>
    </source>
</reference>
<dbReference type="RefSeq" id="WP_092117980.1">
    <property type="nucleotide sequence ID" value="NZ_FMXO01000005.1"/>
</dbReference>
<evidence type="ECO:0000256" key="4">
    <source>
        <dbReference type="ARBA" id="ARBA00012173"/>
    </source>
</evidence>
<feature type="domain" description="Fumarate reductase/succinate dehydrogenase flavoprotein-like C-terminal" evidence="13">
    <location>
        <begin position="451"/>
        <end position="526"/>
    </location>
</feature>
<dbReference type="GO" id="GO:0005737">
    <property type="term" value="C:cytoplasm"/>
    <property type="evidence" value="ECO:0007669"/>
    <property type="project" value="UniProtKB-SubCell"/>
</dbReference>
<comment type="subcellular location">
    <subcellularLocation>
        <location evidence="11">Cytoplasm</location>
    </subcellularLocation>
</comment>
<gene>
    <name evidence="14" type="ORF">SAMN05660653_00970</name>
</gene>
<dbReference type="SUPFAM" id="SSF46977">
    <property type="entry name" value="Succinate dehydrogenase/fumarate reductase flavoprotein C-terminal domain"/>
    <property type="match status" value="1"/>
</dbReference>
<dbReference type="EC" id="1.4.3.16" evidence="4 10"/>
<evidence type="ECO:0000256" key="1">
    <source>
        <dbReference type="ARBA" id="ARBA00001974"/>
    </source>
</evidence>
<dbReference type="AlphaFoldDB" id="A0A1G6BIL9"/>
<evidence type="ECO:0000256" key="3">
    <source>
        <dbReference type="ARBA" id="ARBA00008562"/>
    </source>
</evidence>
<name>A0A1G6BIL9_9BACT</name>
<dbReference type="SUPFAM" id="SSF56425">
    <property type="entry name" value="Succinate dehydrogenase/fumarate reductase flavoprotein, catalytic domain"/>
    <property type="match status" value="1"/>
</dbReference>
<keyword evidence="7 11" id="KW-0274">FAD</keyword>
<dbReference type="InterPro" id="IPR003953">
    <property type="entry name" value="FAD-dep_OxRdtase_2_FAD-bd"/>
</dbReference>
<dbReference type="SUPFAM" id="SSF51905">
    <property type="entry name" value="FAD/NAD(P)-binding domain"/>
    <property type="match status" value="1"/>
</dbReference>
<dbReference type="InterPro" id="IPR015939">
    <property type="entry name" value="Fum_Rdtase/Succ_DH_flav-like_C"/>
</dbReference>
<organism evidence="14 15">
    <name type="scientific">Desulfonatronum thiosulfatophilum</name>
    <dbReference type="NCBI Taxonomy" id="617002"/>
    <lineage>
        <taxon>Bacteria</taxon>
        <taxon>Pseudomonadati</taxon>
        <taxon>Thermodesulfobacteriota</taxon>
        <taxon>Desulfovibrionia</taxon>
        <taxon>Desulfovibrionales</taxon>
        <taxon>Desulfonatronaceae</taxon>
        <taxon>Desulfonatronum</taxon>
    </lineage>
</organism>